<accession>A0A8C9D112</accession>
<feature type="region of interest" description="Disordered" evidence="19">
    <location>
        <begin position="136"/>
        <end position="161"/>
    </location>
</feature>
<reference evidence="20" key="3">
    <citation type="submission" date="2025-09" db="UniProtKB">
        <authorList>
            <consortium name="Ensembl"/>
        </authorList>
    </citation>
    <scope>IDENTIFICATION</scope>
</reference>
<dbReference type="Pfam" id="PF00445">
    <property type="entry name" value="Ribonuclease_T2"/>
    <property type="match status" value="1"/>
</dbReference>
<evidence type="ECO:0000256" key="14">
    <source>
        <dbReference type="ARBA" id="ARBA00051280"/>
    </source>
</evidence>
<evidence type="ECO:0000256" key="18">
    <source>
        <dbReference type="RuleBase" id="RU004328"/>
    </source>
</evidence>
<keyword evidence="21" id="KW-1185">Reference proteome</keyword>
<evidence type="ECO:0000256" key="11">
    <source>
        <dbReference type="ARBA" id="ARBA00023180"/>
    </source>
</evidence>
<reference evidence="20" key="1">
    <citation type="journal article" date="2019" name="bioRxiv">
        <title>Long live the king: chromosome-level assembly of the lion (Panthera leo) using linked-read, Hi-C, and long read data.</title>
        <authorList>
            <person name="Armstrong E.E."/>
            <person name="Taylor R.W."/>
            <person name="Miller D.E."/>
            <person name="Kaelin C."/>
            <person name="Barsh G."/>
            <person name="Hadly E.A."/>
            <person name="Petrov D."/>
        </authorList>
    </citation>
    <scope>NUCLEOTIDE SEQUENCE [LARGE SCALE GENOMIC DNA]</scope>
</reference>
<evidence type="ECO:0000256" key="10">
    <source>
        <dbReference type="ARBA" id="ARBA00023157"/>
    </source>
</evidence>
<comment type="function">
    <text evidence="16">Ribonuclease that plays an essential role in innate immune response by recognizing and degrading RNAs from microbial pathogens that are subsequently sensed by TLR8. Cleaves preferentially single-stranded RNA molecules between purine and uridine residues, which critically contributes to the supply of catabolic uridine and the generation of purine-2',3'-cyclophosphate-terminated oligoribonucleotides. In turn, RNase T2 degradation products promote the RNA-dependent activation of TLR8. In plasmacytoid dendritic cells, it cooperates with PLD3 or PLD4 5'-&gt;3' exonucleases to process RNA fragments and release 2',3'-cyclic guanosine monophosphate (2',3'-cGMP), a potent stimulatory ligand for TLR7. Also plays a key role in degradation of mitochondrial RNA and processing of non-coding RNA imported from the cytosol into mitochondria. Participates as well in degradation of mitochondrion-associated cytosolic rRNAs.</text>
</comment>
<dbReference type="InterPro" id="IPR036430">
    <property type="entry name" value="RNase_T2-like_sf"/>
</dbReference>
<keyword evidence="7" id="KW-0255">Endonuclease</keyword>
<dbReference type="GO" id="GO:0016787">
    <property type="term" value="F:hydrolase activity"/>
    <property type="evidence" value="ECO:0007669"/>
    <property type="project" value="UniProtKB-KW"/>
</dbReference>
<dbReference type="Ensembl" id="ENSPLOT00000007015.1">
    <property type="protein sequence ID" value="ENSPLOP00000006342.1"/>
    <property type="gene ID" value="ENSPLOG00000004632.1"/>
</dbReference>
<dbReference type="GO" id="GO:0043202">
    <property type="term" value="C:lysosomal lumen"/>
    <property type="evidence" value="ECO:0007669"/>
    <property type="project" value="UniProtKB-SubCell"/>
</dbReference>
<keyword evidence="13" id="KW-0456">Lyase</keyword>
<comment type="similarity">
    <text evidence="4 18">Belongs to the RNase T2 family.</text>
</comment>
<dbReference type="GO" id="GO:0005576">
    <property type="term" value="C:extracellular region"/>
    <property type="evidence" value="ECO:0007669"/>
    <property type="project" value="UniProtKB-SubCell"/>
</dbReference>
<evidence type="ECO:0000256" key="19">
    <source>
        <dbReference type="SAM" id="MobiDB-lite"/>
    </source>
</evidence>
<dbReference type="SUPFAM" id="SSF55895">
    <property type="entry name" value="Ribonuclease Rh-like"/>
    <property type="match status" value="1"/>
</dbReference>
<dbReference type="FunFam" id="3.90.730.10:FF:000001">
    <property type="entry name" value="Ribonuclease T2"/>
    <property type="match status" value="1"/>
</dbReference>
<feature type="region of interest" description="Disordered" evidence="19">
    <location>
        <begin position="397"/>
        <end position="436"/>
    </location>
</feature>
<evidence type="ECO:0000256" key="6">
    <source>
        <dbReference type="ARBA" id="ARBA00022722"/>
    </source>
</evidence>
<organism evidence="20 21">
    <name type="scientific">Panthera leo</name>
    <name type="common">Lion</name>
    <dbReference type="NCBI Taxonomy" id="9689"/>
    <lineage>
        <taxon>Eukaryota</taxon>
        <taxon>Metazoa</taxon>
        <taxon>Chordata</taxon>
        <taxon>Craniata</taxon>
        <taxon>Vertebrata</taxon>
        <taxon>Euteleostomi</taxon>
        <taxon>Mammalia</taxon>
        <taxon>Eutheria</taxon>
        <taxon>Laurasiatheria</taxon>
        <taxon>Carnivora</taxon>
        <taxon>Feliformia</taxon>
        <taxon>Felidae</taxon>
        <taxon>Pantherinae</taxon>
        <taxon>Panthera</taxon>
    </lineage>
</organism>
<comment type="subcellular location">
    <subcellularLocation>
        <location evidence="2">Endoplasmic reticulum lumen</location>
    </subcellularLocation>
    <subcellularLocation>
        <location evidence="1">Lysosome lumen</location>
    </subcellularLocation>
    <subcellularLocation>
        <location evidence="3">Secreted</location>
    </subcellularLocation>
</comment>
<evidence type="ECO:0000256" key="9">
    <source>
        <dbReference type="ARBA" id="ARBA00022824"/>
    </source>
</evidence>
<evidence type="ECO:0000256" key="16">
    <source>
        <dbReference type="ARBA" id="ARBA00054894"/>
    </source>
</evidence>
<evidence type="ECO:0000256" key="2">
    <source>
        <dbReference type="ARBA" id="ARBA00004319"/>
    </source>
</evidence>
<dbReference type="PANTHER" id="PTHR11240:SF22">
    <property type="entry name" value="RIBONUCLEASE T2"/>
    <property type="match status" value="1"/>
</dbReference>
<dbReference type="GeneTree" id="ENSGT00640000091563"/>
<protein>
    <submittedName>
        <fullName evidence="20">Uncharacterized protein</fullName>
    </submittedName>
</protein>
<keyword evidence="6" id="KW-0540">Nuclease</keyword>
<dbReference type="CDD" id="cd01061">
    <property type="entry name" value="RNase_T2_euk"/>
    <property type="match status" value="1"/>
</dbReference>
<evidence type="ECO:0000256" key="15">
    <source>
        <dbReference type="ARBA" id="ARBA00052670"/>
    </source>
</evidence>
<dbReference type="GO" id="GO:0005788">
    <property type="term" value="C:endoplasmic reticulum lumen"/>
    <property type="evidence" value="ECO:0007669"/>
    <property type="project" value="UniProtKB-SubCell"/>
</dbReference>
<feature type="active site" evidence="17">
    <location>
        <position position="302"/>
    </location>
</feature>
<feature type="active site" evidence="17">
    <location>
        <position position="298"/>
    </location>
</feature>
<keyword evidence="12" id="KW-0458">Lysosome</keyword>
<feature type="compositionally biased region" description="Basic and acidic residues" evidence="19">
    <location>
        <begin position="65"/>
        <end position="87"/>
    </location>
</feature>
<name>A0A8C9D112_PANLE</name>
<dbReference type="PROSITE" id="PS00530">
    <property type="entry name" value="RNASE_T2_1"/>
    <property type="match status" value="1"/>
</dbReference>
<dbReference type="InterPro" id="IPR033697">
    <property type="entry name" value="Ribonuclease_T2_eukaryotic"/>
</dbReference>
<dbReference type="AlphaFoldDB" id="A0A8C9D112"/>
<feature type="active site" evidence="17">
    <location>
        <position position="250"/>
    </location>
</feature>
<evidence type="ECO:0000256" key="12">
    <source>
        <dbReference type="ARBA" id="ARBA00023228"/>
    </source>
</evidence>
<proteinExistence type="inferred from homology"/>
<dbReference type="InterPro" id="IPR001568">
    <property type="entry name" value="RNase_T2-like"/>
</dbReference>
<reference evidence="20" key="2">
    <citation type="submission" date="2025-08" db="UniProtKB">
        <authorList>
            <consortium name="Ensembl"/>
        </authorList>
    </citation>
    <scope>IDENTIFICATION</scope>
</reference>
<dbReference type="Proteomes" id="UP000694399">
    <property type="component" value="Chromosome B3"/>
</dbReference>
<evidence type="ECO:0000313" key="20">
    <source>
        <dbReference type="Ensembl" id="ENSPLOP00000006342.1"/>
    </source>
</evidence>
<dbReference type="InterPro" id="IPR018188">
    <property type="entry name" value="RNase_T2_His_AS_1"/>
</dbReference>
<evidence type="ECO:0000313" key="21">
    <source>
        <dbReference type="Proteomes" id="UP000694399"/>
    </source>
</evidence>
<dbReference type="Gene3D" id="3.90.730.10">
    <property type="entry name" value="Ribonuclease T2-like"/>
    <property type="match status" value="1"/>
</dbReference>
<evidence type="ECO:0000256" key="17">
    <source>
        <dbReference type="PIRSR" id="PIRSR633697-1"/>
    </source>
</evidence>
<dbReference type="PROSITE" id="PS00531">
    <property type="entry name" value="RNASE_T2_2"/>
    <property type="match status" value="1"/>
</dbReference>
<feature type="region of interest" description="Disordered" evidence="19">
    <location>
        <begin position="51"/>
        <end position="97"/>
    </location>
</feature>
<keyword evidence="5" id="KW-0964">Secreted</keyword>
<comment type="catalytic activity">
    <reaction evidence="15">
        <text>an adenylyl-uridine-RNA = a 3'-end 2',3'-cyclophospho-AMP-RNA + a 5'-end dephospho-uridine-RNA</text>
        <dbReference type="Rhea" id="RHEA:81383"/>
        <dbReference type="Rhea" id="RHEA-COMP:17356"/>
        <dbReference type="Rhea" id="RHEA-COMP:19675"/>
        <dbReference type="Rhea" id="RHEA-COMP:19676"/>
        <dbReference type="ChEBI" id="CHEBI:173224"/>
        <dbReference type="ChEBI" id="CHEBI:231879"/>
        <dbReference type="ChEBI" id="CHEBI:231881"/>
    </reaction>
    <physiologicalReaction direction="left-to-right" evidence="15">
        <dbReference type="Rhea" id="RHEA:81384"/>
    </physiologicalReaction>
</comment>
<dbReference type="InterPro" id="IPR033130">
    <property type="entry name" value="RNase_T2_His_AS_2"/>
</dbReference>
<feature type="region of interest" description="Disordered" evidence="19">
    <location>
        <begin position="1"/>
        <end position="20"/>
    </location>
</feature>
<comment type="catalytic activity">
    <reaction evidence="14">
        <text>a guanylyl-uridine-RNA = a 3'-end 2',3'-cyclophospho-GMP-RNA + a 5'-end dephospho-uridine-RNA</text>
        <dbReference type="Rhea" id="RHEA:81323"/>
        <dbReference type="Rhea" id="RHEA-COMP:17356"/>
        <dbReference type="Rhea" id="RHEA-COMP:19658"/>
        <dbReference type="Rhea" id="RHEA-COMP:19659"/>
        <dbReference type="ChEBI" id="CHEBI:173224"/>
        <dbReference type="ChEBI" id="CHEBI:231849"/>
        <dbReference type="ChEBI" id="CHEBI:231850"/>
    </reaction>
</comment>
<keyword evidence="8" id="KW-0378">Hydrolase</keyword>
<evidence type="ECO:0000256" key="8">
    <source>
        <dbReference type="ARBA" id="ARBA00022801"/>
    </source>
</evidence>
<dbReference type="GO" id="GO:0003723">
    <property type="term" value="F:RNA binding"/>
    <property type="evidence" value="ECO:0007669"/>
    <property type="project" value="InterPro"/>
</dbReference>
<evidence type="ECO:0000256" key="3">
    <source>
        <dbReference type="ARBA" id="ARBA00004613"/>
    </source>
</evidence>
<dbReference type="PANTHER" id="PTHR11240">
    <property type="entry name" value="RIBONUCLEASE T2"/>
    <property type="match status" value="1"/>
</dbReference>
<keyword evidence="9" id="KW-0256">Endoplasmic reticulum</keyword>
<evidence type="ECO:0000256" key="13">
    <source>
        <dbReference type="ARBA" id="ARBA00023239"/>
    </source>
</evidence>
<evidence type="ECO:0000256" key="5">
    <source>
        <dbReference type="ARBA" id="ARBA00022525"/>
    </source>
</evidence>
<evidence type="ECO:0000256" key="4">
    <source>
        <dbReference type="ARBA" id="ARBA00007469"/>
    </source>
</evidence>
<evidence type="ECO:0000256" key="1">
    <source>
        <dbReference type="ARBA" id="ARBA00004227"/>
    </source>
</evidence>
<dbReference type="GO" id="GO:0006401">
    <property type="term" value="P:RNA catabolic process"/>
    <property type="evidence" value="ECO:0007669"/>
    <property type="project" value="UniProtKB-ARBA"/>
</dbReference>
<evidence type="ECO:0000256" key="7">
    <source>
        <dbReference type="ARBA" id="ARBA00022759"/>
    </source>
</evidence>
<sequence length="436" mass="48044">MRRQTPHPPPRGRGRCGARSRHHGTATYIFYPNSPHTVAFKVDFTVRDRKGHEAGRHPGRSGNLLRKEHERVESERPGRRRVPEARRRGGGGGGGGLRVCEAEGASGRQGTFLPSWGRVCPAGGVSWRRGFGGGSARPGACPPTRACPGPGAQKRKGALPGGDWAAATAKWRRGVAVQPWQRRVRGWGTQGDAGPGAGRCVSPPGFGQDGACSRSQPAPVRLVPGDVPRGRREQEVGKDCRDPPDYWTIHGLWPDKAEECNRSWHFNFQEIKDLLPEMKMYWPDVLHPLNHSHFWQHEWEKHGTCAAQVDTLNSQKRYFEGGLDLYQRLALNSMLQKLGIKPSINYYQISDIKDALASIYGVIPKVQCLPPESGEEVQTIGQIEVCFTKGLQLRNCTEPGEPEEPASRRPGAGGPGLEVCEDGPAFYPPPDETRKH</sequence>
<keyword evidence="10" id="KW-1015">Disulfide bond</keyword>
<keyword evidence="11" id="KW-0325">Glycoprotein</keyword>
<dbReference type="GO" id="GO:0033897">
    <property type="term" value="F:ribonuclease T2 activity"/>
    <property type="evidence" value="ECO:0007669"/>
    <property type="project" value="InterPro"/>
</dbReference>